<reference evidence="1" key="1">
    <citation type="submission" date="2023-07" db="EMBL/GenBank/DDBJ databases">
        <authorList>
            <consortium name="AG Swart"/>
            <person name="Singh M."/>
            <person name="Singh A."/>
            <person name="Seah K."/>
            <person name="Emmerich C."/>
        </authorList>
    </citation>
    <scope>NUCLEOTIDE SEQUENCE</scope>
    <source>
        <strain evidence="1">DP1</strain>
    </source>
</reference>
<comment type="caution">
    <text evidence="1">The sequence shown here is derived from an EMBL/GenBank/DDBJ whole genome shotgun (WGS) entry which is preliminary data.</text>
</comment>
<sequence>METVAFLTPFVIRGETDFLLILITLLKRSFISSFSIDRRGHPCEAKVLGGIFFLHCFGRFLFQDSSFSVLLNASLLFIGKGESLINSSLLFLFLRGLAAIFLSRLFGILTSEADTFSSHSSSDKFSS</sequence>
<proteinExistence type="predicted"/>
<accession>A0AAD1Y581</accession>
<dbReference type="Proteomes" id="UP001295684">
    <property type="component" value="Unassembled WGS sequence"/>
</dbReference>
<dbReference type="AlphaFoldDB" id="A0AAD1Y581"/>
<protein>
    <submittedName>
        <fullName evidence="1">Uncharacterized protein</fullName>
    </submittedName>
</protein>
<keyword evidence="2" id="KW-1185">Reference proteome</keyword>
<organism evidence="1 2">
    <name type="scientific">Euplotes crassus</name>
    <dbReference type="NCBI Taxonomy" id="5936"/>
    <lineage>
        <taxon>Eukaryota</taxon>
        <taxon>Sar</taxon>
        <taxon>Alveolata</taxon>
        <taxon>Ciliophora</taxon>
        <taxon>Intramacronucleata</taxon>
        <taxon>Spirotrichea</taxon>
        <taxon>Hypotrichia</taxon>
        <taxon>Euplotida</taxon>
        <taxon>Euplotidae</taxon>
        <taxon>Moneuplotes</taxon>
    </lineage>
</organism>
<dbReference type="EMBL" id="CAMPGE010027250">
    <property type="protein sequence ID" value="CAI2384897.1"/>
    <property type="molecule type" value="Genomic_DNA"/>
</dbReference>
<name>A0AAD1Y581_EUPCR</name>
<evidence type="ECO:0000313" key="1">
    <source>
        <dbReference type="EMBL" id="CAI2384897.1"/>
    </source>
</evidence>
<gene>
    <name evidence="1" type="ORF">ECRASSUSDP1_LOCUS26437</name>
</gene>
<evidence type="ECO:0000313" key="2">
    <source>
        <dbReference type="Proteomes" id="UP001295684"/>
    </source>
</evidence>